<organism evidence="1 2">
    <name type="scientific">Zasmidium cellare ATCC 36951</name>
    <dbReference type="NCBI Taxonomy" id="1080233"/>
    <lineage>
        <taxon>Eukaryota</taxon>
        <taxon>Fungi</taxon>
        <taxon>Dikarya</taxon>
        <taxon>Ascomycota</taxon>
        <taxon>Pezizomycotina</taxon>
        <taxon>Dothideomycetes</taxon>
        <taxon>Dothideomycetidae</taxon>
        <taxon>Mycosphaerellales</taxon>
        <taxon>Mycosphaerellaceae</taxon>
        <taxon>Zasmidium</taxon>
    </lineage>
</organism>
<reference evidence="1" key="1">
    <citation type="journal article" date="2020" name="Stud. Mycol.">
        <title>101 Dothideomycetes genomes: a test case for predicting lifestyles and emergence of pathogens.</title>
        <authorList>
            <person name="Haridas S."/>
            <person name="Albert R."/>
            <person name="Binder M."/>
            <person name="Bloem J."/>
            <person name="Labutti K."/>
            <person name="Salamov A."/>
            <person name="Andreopoulos B."/>
            <person name="Baker S."/>
            <person name="Barry K."/>
            <person name="Bills G."/>
            <person name="Bluhm B."/>
            <person name="Cannon C."/>
            <person name="Castanera R."/>
            <person name="Culley D."/>
            <person name="Daum C."/>
            <person name="Ezra D."/>
            <person name="Gonzalez J."/>
            <person name="Henrissat B."/>
            <person name="Kuo A."/>
            <person name="Liang C."/>
            <person name="Lipzen A."/>
            <person name="Lutzoni F."/>
            <person name="Magnuson J."/>
            <person name="Mondo S."/>
            <person name="Nolan M."/>
            <person name="Ohm R."/>
            <person name="Pangilinan J."/>
            <person name="Park H.-J."/>
            <person name="Ramirez L."/>
            <person name="Alfaro M."/>
            <person name="Sun H."/>
            <person name="Tritt A."/>
            <person name="Yoshinaga Y."/>
            <person name="Zwiers L.-H."/>
            <person name="Turgeon B."/>
            <person name="Goodwin S."/>
            <person name="Spatafora J."/>
            <person name="Crous P."/>
            <person name="Grigoriev I."/>
        </authorList>
    </citation>
    <scope>NUCLEOTIDE SEQUENCE</scope>
    <source>
        <strain evidence="1">ATCC 36951</strain>
    </source>
</reference>
<dbReference type="EMBL" id="ML993581">
    <property type="protein sequence ID" value="KAF2172413.1"/>
    <property type="molecule type" value="Genomic_DNA"/>
</dbReference>
<protein>
    <submittedName>
        <fullName evidence="1">Uncharacterized protein</fullName>
    </submittedName>
</protein>
<proteinExistence type="predicted"/>
<dbReference type="Proteomes" id="UP000799537">
    <property type="component" value="Unassembled WGS sequence"/>
</dbReference>
<dbReference type="GeneID" id="54564726"/>
<accession>A0A6A6D073</accession>
<evidence type="ECO:0000313" key="2">
    <source>
        <dbReference type="Proteomes" id="UP000799537"/>
    </source>
</evidence>
<sequence length="135" mass="15279">MSTQPPLTNSQQQWADIDALVKSKRSAFASKEALKEKIANMQLTSERLTQALNLANTLVDEAVSKEIDSYYLKIENLRTFLRSNSEAMARMRQDSIELRKGHLADKITLRWDVTEYTENLVGKGPLGLAIRRQGV</sequence>
<name>A0A6A6D073_ZASCE</name>
<evidence type="ECO:0000313" key="1">
    <source>
        <dbReference type="EMBL" id="KAF2172413.1"/>
    </source>
</evidence>
<gene>
    <name evidence="1" type="ORF">M409DRAFT_50115</name>
</gene>
<dbReference type="AlphaFoldDB" id="A0A6A6D073"/>
<keyword evidence="2" id="KW-1185">Reference proteome</keyword>
<dbReference type="RefSeq" id="XP_033673302.1">
    <property type="nucleotide sequence ID" value="XM_033811454.1"/>
</dbReference>